<dbReference type="OrthoDB" id="3256376at2759"/>
<proteinExistence type="predicted"/>
<name>A0A8J2LYB9_9HEXA</name>
<gene>
    <name evidence="1" type="ORF">AFUS01_LOCUS40407</name>
</gene>
<protein>
    <submittedName>
        <fullName evidence="1">Uncharacterized protein</fullName>
    </submittedName>
</protein>
<comment type="caution">
    <text evidence="1">The sequence shown here is derived from an EMBL/GenBank/DDBJ whole genome shotgun (WGS) entry which is preliminary data.</text>
</comment>
<feature type="non-terminal residue" evidence="1">
    <location>
        <position position="1"/>
    </location>
</feature>
<evidence type="ECO:0000313" key="2">
    <source>
        <dbReference type="Proteomes" id="UP000708208"/>
    </source>
</evidence>
<sequence length="109" mass="12219">QVLENSDRTDVASLGIGNNDCSFSANFTATSLNGSQKKVIVLKKSKQKSHLVDIWTRAELDRETFSDYSLYLSCSVMLNNVTKFSYHIPLLMNILDENDNVPLTRTNSS</sequence>
<keyword evidence="2" id="KW-1185">Reference proteome</keyword>
<reference evidence="1" key="1">
    <citation type="submission" date="2021-06" db="EMBL/GenBank/DDBJ databases">
        <authorList>
            <person name="Hodson N. C."/>
            <person name="Mongue J. A."/>
            <person name="Jaron S. K."/>
        </authorList>
    </citation>
    <scope>NUCLEOTIDE SEQUENCE</scope>
</reference>
<dbReference type="AlphaFoldDB" id="A0A8J2LYB9"/>
<feature type="non-terminal residue" evidence="1">
    <location>
        <position position="109"/>
    </location>
</feature>
<accession>A0A8J2LYB9</accession>
<dbReference type="Proteomes" id="UP000708208">
    <property type="component" value="Unassembled WGS sequence"/>
</dbReference>
<organism evidence="1 2">
    <name type="scientific">Allacma fusca</name>
    <dbReference type="NCBI Taxonomy" id="39272"/>
    <lineage>
        <taxon>Eukaryota</taxon>
        <taxon>Metazoa</taxon>
        <taxon>Ecdysozoa</taxon>
        <taxon>Arthropoda</taxon>
        <taxon>Hexapoda</taxon>
        <taxon>Collembola</taxon>
        <taxon>Symphypleona</taxon>
        <taxon>Sminthuridae</taxon>
        <taxon>Allacma</taxon>
    </lineage>
</organism>
<dbReference type="EMBL" id="CAJVCH010556766">
    <property type="protein sequence ID" value="CAG7830616.1"/>
    <property type="molecule type" value="Genomic_DNA"/>
</dbReference>
<evidence type="ECO:0000313" key="1">
    <source>
        <dbReference type="EMBL" id="CAG7830616.1"/>
    </source>
</evidence>